<dbReference type="InterPro" id="IPR050635">
    <property type="entry name" value="ATPase_protein_8"/>
</dbReference>
<evidence type="ECO:0000313" key="14">
    <source>
        <dbReference type="EMBL" id="ABX46766.1"/>
    </source>
</evidence>
<evidence type="ECO:0000256" key="13">
    <source>
        <dbReference type="SAM" id="Phobius"/>
    </source>
</evidence>
<evidence type="ECO:0000256" key="6">
    <source>
        <dbReference type="ARBA" id="ARBA00022781"/>
    </source>
</evidence>
<keyword evidence="11" id="KW-0066">ATP synthesis</keyword>
<keyword evidence="7 13" id="KW-1133">Transmembrane helix</keyword>
<evidence type="ECO:0000256" key="11">
    <source>
        <dbReference type="ARBA" id="ARBA00023310"/>
    </source>
</evidence>
<keyword evidence="6 12" id="KW-0375">Hydrogen ion transport</keyword>
<keyword evidence="9 12" id="KW-0496">Mitochondrion</keyword>
<evidence type="ECO:0000256" key="12">
    <source>
        <dbReference type="RuleBase" id="RU003661"/>
    </source>
</evidence>
<dbReference type="GO" id="GO:0045259">
    <property type="term" value="C:proton-transporting ATP synthase complex"/>
    <property type="evidence" value="ECO:0007669"/>
    <property type="project" value="UniProtKB-KW"/>
</dbReference>
<name>A9Y826_9SALA</name>
<proteinExistence type="inferred from homology"/>
<evidence type="ECO:0000256" key="9">
    <source>
        <dbReference type="ARBA" id="ARBA00023128"/>
    </source>
</evidence>
<sequence>MPQLNPNPWLFFFIMSWLIYLTILMPKMNNLKTLNGPTIKNVSMNTTQHWNWPWT</sequence>
<geneLocation type="mitochondrion" evidence="14"/>
<keyword evidence="4 12" id="KW-0138">CF(0)</keyword>
<keyword evidence="3 12" id="KW-0813">Transport</keyword>
<gene>
    <name evidence="14" type="primary">atp8</name>
</gene>
<accession>A9Y826</accession>
<dbReference type="GO" id="GO:0031966">
    <property type="term" value="C:mitochondrial membrane"/>
    <property type="evidence" value="ECO:0007669"/>
    <property type="project" value="UniProtKB-SubCell"/>
</dbReference>
<protein>
    <recommendedName>
        <fullName evidence="12">ATP synthase complex subunit 8</fullName>
    </recommendedName>
</protein>
<evidence type="ECO:0000256" key="7">
    <source>
        <dbReference type="ARBA" id="ARBA00022989"/>
    </source>
</evidence>
<keyword evidence="5 12" id="KW-0812">Transmembrane</keyword>
<evidence type="ECO:0000256" key="1">
    <source>
        <dbReference type="ARBA" id="ARBA00004304"/>
    </source>
</evidence>
<keyword evidence="8 12" id="KW-0406">Ion transport</keyword>
<evidence type="ECO:0000256" key="2">
    <source>
        <dbReference type="ARBA" id="ARBA00008892"/>
    </source>
</evidence>
<evidence type="ECO:0000256" key="10">
    <source>
        <dbReference type="ARBA" id="ARBA00023136"/>
    </source>
</evidence>
<organism evidence="14">
    <name type="scientific">Batrachoseps campi</name>
    <name type="common">Inyo Mountains salamander</name>
    <dbReference type="NCBI Taxonomy" id="57543"/>
    <lineage>
        <taxon>Eukaryota</taxon>
        <taxon>Metazoa</taxon>
        <taxon>Chordata</taxon>
        <taxon>Craniata</taxon>
        <taxon>Vertebrata</taxon>
        <taxon>Euteleostomi</taxon>
        <taxon>Amphibia</taxon>
        <taxon>Batrachia</taxon>
        <taxon>Caudata</taxon>
        <taxon>Salamandroidea</taxon>
        <taxon>Plethodontidae</taxon>
        <taxon>Hemidactyliinae</taxon>
        <taxon>Batrachoseps</taxon>
    </lineage>
</organism>
<comment type="similarity">
    <text evidence="2 12">Belongs to the ATPase protein 8 family.</text>
</comment>
<reference evidence="14" key="1">
    <citation type="journal article" date="2008" name="Zoology">
        <title>Genome size, cell size, and the evolution of enucleated erythrocytes in attenuate salamanders.</title>
        <authorList>
            <person name="Mueller R.L."/>
            <person name="Gregory T.R."/>
            <person name="Gregory S.M."/>
            <person name="Hsieh A."/>
            <person name="Boore J.L."/>
        </authorList>
    </citation>
    <scope>NUCLEOTIDE SEQUENCE</scope>
</reference>
<keyword evidence="10 13" id="KW-0472">Membrane</keyword>
<dbReference type="AlphaFoldDB" id="A9Y826"/>
<evidence type="ECO:0000256" key="5">
    <source>
        <dbReference type="ARBA" id="ARBA00022692"/>
    </source>
</evidence>
<evidence type="ECO:0000256" key="4">
    <source>
        <dbReference type="ARBA" id="ARBA00022547"/>
    </source>
</evidence>
<dbReference type="GO" id="GO:0015986">
    <property type="term" value="P:proton motive force-driven ATP synthesis"/>
    <property type="evidence" value="ECO:0007669"/>
    <property type="project" value="InterPro"/>
</dbReference>
<dbReference type="Pfam" id="PF00895">
    <property type="entry name" value="ATP-synt_8"/>
    <property type="match status" value="1"/>
</dbReference>
<dbReference type="InterPro" id="IPR001421">
    <property type="entry name" value="ATP8_metazoa"/>
</dbReference>
<dbReference type="PANTHER" id="PTHR39937:SF1">
    <property type="entry name" value="ATP SYNTHASE PROTEIN 8"/>
    <property type="match status" value="1"/>
</dbReference>
<comment type="subcellular location">
    <subcellularLocation>
        <location evidence="1 12">Mitochondrion membrane</location>
        <topology evidence="1 12">Single-pass membrane protein</topology>
    </subcellularLocation>
</comment>
<feature type="transmembrane region" description="Helical" evidence="13">
    <location>
        <begin position="6"/>
        <end position="25"/>
    </location>
</feature>
<evidence type="ECO:0000256" key="8">
    <source>
        <dbReference type="ARBA" id="ARBA00023065"/>
    </source>
</evidence>
<evidence type="ECO:0000256" key="3">
    <source>
        <dbReference type="ARBA" id="ARBA00022448"/>
    </source>
</evidence>
<dbReference type="PANTHER" id="PTHR39937">
    <property type="entry name" value="ATP SYNTHASE PROTEIN 8"/>
    <property type="match status" value="1"/>
</dbReference>
<dbReference type="GO" id="GO:0015078">
    <property type="term" value="F:proton transmembrane transporter activity"/>
    <property type="evidence" value="ECO:0007669"/>
    <property type="project" value="InterPro"/>
</dbReference>
<dbReference type="EMBL" id="EU117193">
    <property type="protein sequence ID" value="ABX46766.1"/>
    <property type="molecule type" value="Genomic_DNA"/>
</dbReference>